<protein>
    <submittedName>
        <fullName evidence="2">Rubrerythrin-like domain-containing protein</fullName>
    </submittedName>
</protein>
<dbReference type="NCBIfam" id="NF033497">
    <property type="entry name" value="rubre_like_arch"/>
    <property type="match status" value="1"/>
</dbReference>
<proteinExistence type="predicted"/>
<keyword evidence="3" id="KW-1185">Reference proteome</keyword>
<feature type="domain" description="DUF7129" evidence="1">
    <location>
        <begin position="9"/>
        <end position="46"/>
    </location>
</feature>
<dbReference type="OrthoDB" id="280213at2157"/>
<evidence type="ECO:0000313" key="3">
    <source>
        <dbReference type="Proteomes" id="UP000509750"/>
    </source>
</evidence>
<dbReference type="SUPFAM" id="SSF57802">
    <property type="entry name" value="Rubredoxin-like"/>
    <property type="match status" value="1"/>
</dbReference>
<sequence length="47" mass="5028">MHDVPNDSATESAYECLNCGTIVTATSHPGPCPECGEEMQNRAMSLE</sequence>
<accession>A0A7D5H220</accession>
<gene>
    <name evidence="2" type="ORF">HUG10_15680</name>
</gene>
<dbReference type="GO" id="GO:0072344">
    <property type="term" value="P:rescue of stalled ribosome"/>
    <property type="evidence" value="ECO:0007669"/>
    <property type="project" value="InterPro"/>
</dbReference>
<name>A0A7D5H220_9EURY</name>
<dbReference type="RefSeq" id="WP_179170467.1">
    <property type="nucleotide sequence ID" value="NZ_CP058529.1"/>
</dbReference>
<evidence type="ECO:0000259" key="1">
    <source>
        <dbReference type="Pfam" id="PF23455"/>
    </source>
</evidence>
<dbReference type="Pfam" id="PF23455">
    <property type="entry name" value="DUF7129"/>
    <property type="match status" value="1"/>
</dbReference>
<evidence type="ECO:0000313" key="2">
    <source>
        <dbReference type="EMBL" id="QLG28893.1"/>
    </source>
</evidence>
<dbReference type="AlphaFoldDB" id="A0A7D5H220"/>
<dbReference type="Gene3D" id="2.20.28.10">
    <property type="match status" value="1"/>
</dbReference>
<reference evidence="2 3" key="1">
    <citation type="submission" date="2020-07" db="EMBL/GenBank/DDBJ databases">
        <title>Gai3-2, isolated from salt lake.</title>
        <authorList>
            <person name="Cui H."/>
            <person name="Shi X."/>
        </authorList>
    </citation>
    <scope>NUCLEOTIDE SEQUENCE [LARGE SCALE GENOMIC DNA]</scope>
    <source>
        <strain evidence="2 3">Gai3-2</strain>
    </source>
</reference>
<dbReference type="GO" id="GO:0008270">
    <property type="term" value="F:zinc ion binding"/>
    <property type="evidence" value="ECO:0007669"/>
    <property type="project" value="InterPro"/>
</dbReference>
<dbReference type="GeneID" id="56030303"/>
<dbReference type="EMBL" id="CP058529">
    <property type="protein sequence ID" value="QLG28893.1"/>
    <property type="molecule type" value="Genomic_DNA"/>
</dbReference>
<organism evidence="2 3">
    <name type="scientific">Halorarum halophilum</name>
    <dbReference type="NCBI Taxonomy" id="2743090"/>
    <lineage>
        <taxon>Archaea</taxon>
        <taxon>Methanobacteriati</taxon>
        <taxon>Methanobacteriota</taxon>
        <taxon>Stenosarchaea group</taxon>
        <taxon>Halobacteria</taxon>
        <taxon>Halobacteriales</taxon>
        <taxon>Haloferacaceae</taxon>
        <taxon>Halorarum</taxon>
    </lineage>
</organism>
<dbReference type="Proteomes" id="UP000509750">
    <property type="component" value="Chromosome"/>
</dbReference>
<dbReference type="InterPro" id="IPR055553">
    <property type="entry name" value="DUF7129"/>
</dbReference>
<dbReference type="GO" id="GO:0180022">
    <property type="term" value="C:RQC-trigger complex"/>
    <property type="evidence" value="ECO:0007669"/>
    <property type="project" value="InterPro"/>
</dbReference>
<dbReference type="KEGG" id="halg:HUG10_15680"/>